<evidence type="ECO:0000256" key="5">
    <source>
        <dbReference type="ARBA" id="ARBA00022989"/>
    </source>
</evidence>
<reference evidence="8" key="1">
    <citation type="submission" date="2018-05" db="EMBL/GenBank/DDBJ databases">
        <authorList>
            <person name="Lanie J.A."/>
            <person name="Ng W.-L."/>
            <person name="Kazmierczak K.M."/>
            <person name="Andrzejewski T.M."/>
            <person name="Davidsen T.M."/>
            <person name="Wayne K.J."/>
            <person name="Tettelin H."/>
            <person name="Glass J.I."/>
            <person name="Rusch D."/>
            <person name="Podicherti R."/>
            <person name="Tsui H.-C.T."/>
            <person name="Winkler M.E."/>
        </authorList>
    </citation>
    <scope>NUCLEOTIDE SEQUENCE</scope>
</reference>
<dbReference type="InterPro" id="IPR038430">
    <property type="entry name" value="NDAH_ubi_oxred_su3_sf"/>
</dbReference>
<keyword evidence="4 7" id="KW-0812">Transmembrane</keyword>
<keyword evidence="5 7" id="KW-1133">Transmembrane helix</keyword>
<protein>
    <recommendedName>
        <fullName evidence="9">NADH-quinone oxidoreductase subunit</fullName>
    </recommendedName>
</protein>
<evidence type="ECO:0000256" key="6">
    <source>
        <dbReference type="ARBA" id="ARBA00023136"/>
    </source>
</evidence>
<name>A0A382QQW5_9ZZZZ</name>
<keyword evidence="6 7" id="KW-0472">Membrane</keyword>
<feature type="non-terminal residue" evidence="8">
    <location>
        <position position="1"/>
    </location>
</feature>
<keyword evidence="3" id="KW-0813">Transport</keyword>
<dbReference type="GO" id="GO:0030964">
    <property type="term" value="C:NADH dehydrogenase complex"/>
    <property type="evidence" value="ECO:0007669"/>
    <property type="project" value="TreeGrafter"/>
</dbReference>
<sequence length="46" mass="5511">EVIFLYPWAVEHQELALTVLWKAVLFIGILVLGLVYAWRKRALEWR</sequence>
<dbReference type="EMBL" id="UINC01115901">
    <property type="protein sequence ID" value="SVC87260.1"/>
    <property type="molecule type" value="Genomic_DNA"/>
</dbReference>
<evidence type="ECO:0000256" key="1">
    <source>
        <dbReference type="ARBA" id="ARBA00004370"/>
    </source>
</evidence>
<accession>A0A382QQW5</accession>
<evidence type="ECO:0000256" key="4">
    <source>
        <dbReference type="ARBA" id="ARBA00022692"/>
    </source>
</evidence>
<comment type="subcellular location">
    <subcellularLocation>
        <location evidence="1">Membrane</location>
    </subcellularLocation>
</comment>
<organism evidence="8">
    <name type="scientific">marine metagenome</name>
    <dbReference type="NCBI Taxonomy" id="408172"/>
    <lineage>
        <taxon>unclassified sequences</taxon>
        <taxon>metagenomes</taxon>
        <taxon>ecological metagenomes</taxon>
    </lineage>
</organism>
<evidence type="ECO:0000256" key="7">
    <source>
        <dbReference type="SAM" id="Phobius"/>
    </source>
</evidence>
<evidence type="ECO:0000256" key="3">
    <source>
        <dbReference type="ARBA" id="ARBA00022448"/>
    </source>
</evidence>
<evidence type="ECO:0008006" key="9">
    <source>
        <dbReference type="Google" id="ProtNLM"/>
    </source>
</evidence>
<evidence type="ECO:0000313" key="8">
    <source>
        <dbReference type="EMBL" id="SVC87260.1"/>
    </source>
</evidence>
<dbReference type="Pfam" id="PF00507">
    <property type="entry name" value="Oxidored_q4"/>
    <property type="match status" value="1"/>
</dbReference>
<dbReference type="PANTHER" id="PTHR11058">
    <property type="entry name" value="NADH-UBIQUINONE OXIDOREDUCTASE CHAIN 3"/>
    <property type="match status" value="1"/>
</dbReference>
<dbReference type="AlphaFoldDB" id="A0A382QQW5"/>
<dbReference type="Gene3D" id="1.20.58.1610">
    <property type="entry name" value="NADH:ubiquinone/plastoquinone oxidoreductase, chain 3"/>
    <property type="match status" value="1"/>
</dbReference>
<dbReference type="GO" id="GO:0008137">
    <property type="term" value="F:NADH dehydrogenase (ubiquinone) activity"/>
    <property type="evidence" value="ECO:0007669"/>
    <property type="project" value="InterPro"/>
</dbReference>
<comment type="similarity">
    <text evidence="2">Belongs to the complex I subunit 3 family.</text>
</comment>
<dbReference type="PANTHER" id="PTHR11058:SF9">
    <property type="entry name" value="NADH-UBIQUINONE OXIDOREDUCTASE CHAIN 3"/>
    <property type="match status" value="1"/>
</dbReference>
<dbReference type="InterPro" id="IPR000440">
    <property type="entry name" value="NADH_UbQ/plastoQ_OxRdtase_su3"/>
</dbReference>
<evidence type="ECO:0000256" key="2">
    <source>
        <dbReference type="ARBA" id="ARBA00008472"/>
    </source>
</evidence>
<feature type="transmembrane region" description="Helical" evidence="7">
    <location>
        <begin position="20"/>
        <end position="38"/>
    </location>
</feature>
<gene>
    <name evidence="8" type="ORF">METZ01_LOCUS340114</name>
</gene>
<proteinExistence type="inferred from homology"/>